<dbReference type="Pfam" id="PF00069">
    <property type="entry name" value="Pkinase"/>
    <property type="match status" value="1"/>
</dbReference>
<comment type="catalytic activity">
    <reaction evidence="7">
        <text>L-threonyl-[protein] + ATP = O-phospho-L-threonyl-[protein] + ADP + H(+)</text>
        <dbReference type="Rhea" id="RHEA:46608"/>
        <dbReference type="Rhea" id="RHEA-COMP:11060"/>
        <dbReference type="Rhea" id="RHEA-COMP:11605"/>
        <dbReference type="ChEBI" id="CHEBI:15378"/>
        <dbReference type="ChEBI" id="CHEBI:30013"/>
        <dbReference type="ChEBI" id="CHEBI:30616"/>
        <dbReference type="ChEBI" id="CHEBI:61977"/>
        <dbReference type="ChEBI" id="CHEBI:456216"/>
        <dbReference type="EC" id="2.7.11.1"/>
    </reaction>
</comment>
<evidence type="ECO:0000259" key="11">
    <source>
        <dbReference type="PROSITE" id="PS50011"/>
    </source>
</evidence>
<comment type="caution">
    <text evidence="13">The sequence shown here is derived from an EMBL/GenBank/DDBJ whole genome shotgun (WGS) entry which is preliminary data.</text>
</comment>
<feature type="compositionally biased region" description="Acidic residues" evidence="10">
    <location>
        <begin position="272"/>
        <end position="288"/>
    </location>
</feature>
<feature type="compositionally biased region" description="Polar residues" evidence="10">
    <location>
        <begin position="333"/>
        <end position="353"/>
    </location>
</feature>
<dbReference type="Proteomes" id="UP001474421">
    <property type="component" value="Unassembled WGS sequence"/>
</dbReference>
<dbReference type="EMBL" id="JAOTOJ010000005">
    <property type="protein sequence ID" value="KAK9400892.1"/>
    <property type="molecule type" value="Genomic_DNA"/>
</dbReference>
<name>A0AAW1BGE7_CROAD</name>
<keyword evidence="9" id="KW-0175">Coiled coil</keyword>
<evidence type="ECO:0000256" key="4">
    <source>
        <dbReference type="ARBA" id="ARBA00022553"/>
    </source>
</evidence>
<organism evidence="13 14">
    <name type="scientific">Crotalus adamanteus</name>
    <name type="common">Eastern diamondback rattlesnake</name>
    <dbReference type="NCBI Taxonomy" id="8729"/>
    <lineage>
        <taxon>Eukaryota</taxon>
        <taxon>Metazoa</taxon>
        <taxon>Chordata</taxon>
        <taxon>Craniata</taxon>
        <taxon>Vertebrata</taxon>
        <taxon>Euteleostomi</taxon>
        <taxon>Lepidosauria</taxon>
        <taxon>Squamata</taxon>
        <taxon>Bifurcata</taxon>
        <taxon>Unidentata</taxon>
        <taxon>Episquamata</taxon>
        <taxon>Toxicofera</taxon>
        <taxon>Serpentes</taxon>
        <taxon>Colubroidea</taxon>
        <taxon>Viperidae</taxon>
        <taxon>Crotalinae</taxon>
        <taxon>Crotalus</taxon>
    </lineage>
</organism>
<keyword evidence="5" id="KW-0808">Transferase</keyword>
<dbReference type="AlphaFoldDB" id="A0AAW1BGE7"/>
<evidence type="ECO:0000259" key="12">
    <source>
        <dbReference type="PROSITE" id="PS50151"/>
    </source>
</evidence>
<feature type="compositionally biased region" description="Basic and acidic residues" evidence="10">
    <location>
        <begin position="323"/>
        <end position="332"/>
    </location>
</feature>
<evidence type="ECO:0000256" key="7">
    <source>
        <dbReference type="ARBA" id="ARBA00047899"/>
    </source>
</evidence>
<keyword evidence="6 13" id="KW-0418">Kinase</keyword>
<evidence type="ECO:0000256" key="3">
    <source>
        <dbReference type="ARBA" id="ARBA00022527"/>
    </source>
</evidence>
<dbReference type="InterPro" id="IPR022165">
    <property type="entry name" value="PKK"/>
</dbReference>
<feature type="region of interest" description="Disordered" evidence="10">
    <location>
        <begin position="269"/>
        <end position="355"/>
    </location>
</feature>
<comment type="catalytic activity">
    <reaction evidence="8">
        <text>L-seryl-[protein] + ATP = O-phospho-L-seryl-[protein] + ADP + H(+)</text>
        <dbReference type="Rhea" id="RHEA:17989"/>
        <dbReference type="Rhea" id="RHEA-COMP:9863"/>
        <dbReference type="Rhea" id="RHEA-COMP:11604"/>
        <dbReference type="ChEBI" id="CHEBI:15378"/>
        <dbReference type="ChEBI" id="CHEBI:29999"/>
        <dbReference type="ChEBI" id="CHEBI:30616"/>
        <dbReference type="ChEBI" id="CHEBI:83421"/>
        <dbReference type="ChEBI" id="CHEBI:456216"/>
        <dbReference type="EC" id="2.7.11.1"/>
    </reaction>
</comment>
<dbReference type="Gene3D" id="1.10.510.10">
    <property type="entry name" value="Transferase(Phosphotransferase) domain 1"/>
    <property type="match status" value="1"/>
</dbReference>
<evidence type="ECO:0000256" key="2">
    <source>
        <dbReference type="ARBA" id="ARBA00012513"/>
    </source>
</evidence>
<dbReference type="SUPFAM" id="SSF56112">
    <property type="entry name" value="Protein kinase-like (PK-like)"/>
    <property type="match status" value="1"/>
</dbReference>
<dbReference type="EC" id="2.7.11.1" evidence="2"/>
<feature type="coiled-coil region" evidence="9">
    <location>
        <begin position="632"/>
        <end position="674"/>
    </location>
</feature>
<evidence type="ECO:0000256" key="1">
    <source>
        <dbReference type="ARBA" id="ARBA00008874"/>
    </source>
</evidence>
<accession>A0AAW1BGE7</accession>
<evidence type="ECO:0000256" key="8">
    <source>
        <dbReference type="ARBA" id="ARBA00048679"/>
    </source>
</evidence>
<protein>
    <recommendedName>
        <fullName evidence="2">non-specific serine/threonine protein kinase</fullName>
        <ecNumber evidence="2">2.7.11.1</ecNumber>
    </recommendedName>
</protein>
<comment type="similarity">
    <text evidence="1">Belongs to the protein kinase superfamily. STE Ser/Thr protein kinase family. STE20 subfamily.</text>
</comment>
<keyword evidence="14" id="KW-1185">Reference proteome</keyword>
<evidence type="ECO:0000256" key="6">
    <source>
        <dbReference type="ARBA" id="ARBA00022777"/>
    </source>
</evidence>
<dbReference type="PROSITE" id="PS50011">
    <property type="entry name" value="PROTEIN_KINASE_DOM"/>
    <property type="match status" value="1"/>
</dbReference>
<proteinExistence type="inferred from homology"/>
<reference evidence="13 14" key="1">
    <citation type="journal article" date="2024" name="Proc. Natl. Acad. Sci. U.S.A.">
        <title>The genetic regulatory architecture and epigenomic basis for age-related changes in rattlesnake venom.</title>
        <authorList>
            <person name="Hogan M.P."/>
            <person name="Holding M.L."/>
            <person name="Nystrom G.S."/>
            <person name="Colston T.J."/>
            <person name="Bartlett D.A."/>
            <person name="Mason A.J."/>
            <person name="Ellsworth S.A."/>
            <person name="Rautsaw R.M."/>
            <person name="Lawrence K.C."/>
            <person name="Strickland J.L."/>
            <person name="He B."/>
            <person name="Fraser P."/>
            <person name="Margres M.J."/>
            <person name="Gilbert D.M."/>
            <person name="Gibbs H.L."/>
            <person name="Parkinson C.L."/>
            <person name="Rokyta D.R."/>
        </authorList>
    </citation>
    <scope>NUCLEOTIDE SEQUENCE [LARGE SCALE GENOMIC DNA]</scope>
    <source>
        <strain evidence="13">DRR0105</strain>
    </source>
</reference>
<gene>
    <name evidence="13" type="ORF">NXF25_011606</name>
</gene>
<dbReference type="Pfam" id="PF12474">
    <property type="entry name" value="PKK"/>
    <property type="match status" value="2"/>
</dbReference>
<dbReference type="PANTHER" id="PTHR46538:SF1">
    <property type="entry name" value="NON-SPECIFIC SERINE_THREONINE PROTEIN KINASE"/>
    <property type="match status" value="1"/>
</dbReference>
<dbReference type="InterPro" id="IPR051585">
    <property type="entry name" value="STE20_Ser/Thr_Kinases"/>
</dbReference>
<dbReference type="GO" id="GO:0004674">
    <property type="term" value="F:protein serine/threonine kinase activity"/>
    <property type="evidence" value="ECO:0007669"/>
    <property type="project" value="UniProtKB-KW"/>
</dbReference>
<dbReference type="InterPro" id="IPR000719">
    <property type="entry name" value="Prot_kinase_dom"/>
</dbReference>
<evidence type="ECO:0000313" key="13">
    <source>
        <dbReference type="EMBL" id="KAK9400892.1"/>
    </source>
</evidence>
<evidence type="ECO:0000313" key="14">
    <source>
        <dbReference type="Proteomes" id="UP001474421"/>
    </source>
</evidence>
<keyword evidence="4" id="KW-0597">Phosphoprotein</keyword>
<feature type="coiled-coil region" evidence="9">
    <location>
        <begin position="707"/>
        <end position="778"/>
    </location>
</feature>
<feature type="domain" description="Protein kinase" evidence="11">
    <location>
        <begin position="1"/>
        <end position="252"/>
    </location>
</feature>
<feature type="coiled-coil region" evidence="9">
    <location>
        <begin position="424"/>
        <end position="559"/>
    </location>
</feature>
<dbReference type="InterPro" id="IPR008271">
    <property type="entry name" value="Ser/Thr_kinase_AS"/>
</dbReference>
<dbReference type="PROSITE" id="PS50151">
    <property type="entry name" value="UVR"/>
    <property type="match status" value="1"/>
</dbReference>
<dbReference type="Gene3D" id="3.30.200.20">
    <property type="entry name" value="Phosphorylase Kinase, domain 1"/>
    <property type="match status" value="1"/>
</dbReference>
<dbReference type="PANTHER" id="PTHR46538">
    <property type="entry name" value="PROTEIN KINASE DOMAIN-CONTAINING PROTEIN"/>
    <property type="match status" value="1"/>
</dbReference>
<dbReference type="PROSITE" id="PS00108">
    <property type="entry name" value="PROTEIN_KINASE_ST"/>
    <property type="match status" value="1"/>
</dbReference>
<dbReference type="GO" id="GO:0005524">
    <property type="term" value="F:ATP binding"/>
    <property type="evidence" value="ECO:0007669"/>
    <property type="project" value="InterPro"/>
</dbReference>
<evidence type="ECO:0000256" key="10">
    <source>
        <dbReference type="SAM" id="MobiDB-lite"/>
    </source>
</evidence>
<evidence type="ECO:0000256" key="5">
    <source>
        <dbReference type="ARBA" id="ARBA00022679"/>
    </source>
</evidence>
<dbReference type="InterPro" id="IPR011009">
    <property type="entry name" value="Kinase-like_dom_sf"/>
</dbReference>
<feature type="domain" description="UVR" evidence="12">
    <location>
        <begin position="472"/>
        <end position="507"/>
    </location>
</feature>
<dbReference type="InterPro" id="IPR001943">
    <property type="entry name" value="UVR_dom"/>
</dbReference>
<evidence type="ECO:0000256" key="9">
    <source>
        <dbReference type="SAM" id="Coils"/>
    </source>
</evidence>
<dbReference type="SMART" id="SM00220">
    <property type="entry name" value="S_TKc"/>
    <property type="match status" value="1"/>
</dbReference>
<keyword evidence="3 13" id="KW-0723">Serine/threonine-protein kinase</keyword>
<dbReference type="FunFam" id="1.10.510.10:FF:000081">
    <property type="entry name" value="STE20-like serine/threonine-protein kinase"/>
    <property type="match status" value="1"/>
</dbReference>
<sequence>MRVMRGAPPCAQNKETKVLAAAKVIDTKSEEELEDYMVEIDILASCDHPNIVKLLDAFYYENNLWILIEFCAGGAVDAVMLELERPLTEPQIRVVCRQTLEALHYLHESKIIHRDLKAGNILFTLDGDIKLADFGVSAKNTRTIQRRDSFIGTPYWMAPEVVMCETSKDRPYDYKADVWSLGVTLIEMAEIEPPHHELNPMRVLLKIAKSEPPSLAQPSKWSADFKDFLKKCLEKNVDARWNIAELLQHPFVTVTSNKPIRELIAEAKAEVTEEVEDGKDEDEEEESENSLQLPANKRASSDLSIASSEEDKLSQNASMLESVSERLEHSSMEETSTNTIEKGKINSGTGSTADSSSIDLNLSISNFLTKNKDSGSISLQETKRHKKTLKKTRKFIIDGVEVSVTTSKIVSDNDSKSEELRYLRRQELRELRLLQKEEQRAQQQLSNKLLQQREQMFRRFEQEMTSKKRQYDQEIENLEKQQKQTIERLEQEHTNRLRDEAKRIKAEQEKELSKFQNMLKNKKKEVFNEVEKAPKELRKELMKRKKEELTQTQHAQEQEFVQKQQQELDASLKKIIQQQKVELATIERDCLNNKQQLMRAREAAIWELEERHLQEKHQLLKQQLKDQYFMQRHQLLKRHEKETEQMQRYNQRLIEELKNKHTQEKARLPKIQRSEAKTRMAMFKKSLRINSSSTPDQDREKIKQFAIQEEKRQKNERLAQLQKHENQMRDLQLQCEANIRELHQLQNEKCHLLVEHETQKLKELDEEHSQELKEWREKLRPRKKTLEEEFARKLQEQEVFFKMSGESECLNPSTQSRISKFYPIPSLHSTGS</sequence>